<reference evidence="9 10" key="1">
    <citation type="submission" date="2016-10" db="EMBL/GenBank/DDBJ databases">
        <authorList>
            <person name="de Groot N.N."/>
        </authorList>
    </citation>
    <scope>NUCLEOTIDE SEQUENCE [LARGE SCALE GENOMIC DNA]</scope>
    <source>
        <strain evidence="9 10">DSM 44149</strain>
    </source>
</reference>
<gene>
    <name evidence="9" type="ORF">SAMN04489726_5021</name>
</gene>
<evidence type="ECO:0000313" key="10">
    <source>
        <dbReference type="Proteomes" id="UP000183376"/>
    </source>
</evidence>
<evidence type="ECO:0000256" key="1">
    <source>
        <dbReference type="ARBA" id="ARBA00004635"/>
    </source>
</evidence>
<keyword evidence="3" id="KW-0472">Membrane</keyword>
<evidence type="ECO:0000256" key="3">
    <source>
        <dbReference type="ARBA" id="ARBA00023136"/>
    </source>
</evidence>
<dbReference type="PANTHER" id="PTHR30429">
    <property type="entry name" value="D-METHIONINE-BINDING LIPOPROTEIN METQ"/>
    <property type="match status" value="1"/>
</dbReference>
<dbReference type="PROSITE" id="PS51257">
    <property type="entry name" value="PROKAR_LIPOPROTEIN"/>
    <property type="match status" value="1"/>
</dbReference>
<dbReference type="InterPro" id="IPR004872">
    <property type="entry name" value="Lipoprotein_NlpA"/>
</dbReference>
<proteinExistence type="inferred from homology"/>
<evidence type="ECO:0000256" key="8">
    <source>
        <dbReference type="SAM" id="SignalP"/>
    </source>
</evidence>
<dbReference type="eggNOG" id="COG1464">
    <property type="taxonomic scope" value="Bacteria"/>
</dbReference>
<dbReference type="GO" id="GO:0016020">
    <property type="term" value="C:membrane"/>
    <property type="evidence" value="ECO:0007669"/>
    <property type="project" value="UniProtKB-SubCell"/>
</dbReference>
<feature type="chain" id="PRO_5038838745" description="Lipoprotein" evidence="8">
    <location>
        <begin position="22"/>
        <end position="271"/>
    </location>
</feature>
<dbReference type="PANTHER" id="PTHR30429:SF0">
    <property type="entry name" value="METHIONINE-BINDING LIPOPROTEIN METQ"/>
    <property type="match status" value="1"/>
</dbReference>
<dbReference type="Proteomes" id="UP000183376">
    <property type="component" value="Chromosome I"/>
</dbReference>
<keyword evidence="5 6" id="KW-0449">Lipoprotein</keyword>
<organism evidence="9 10">
    <name type="scientific">Allokutzneria albata</name>
    <name type="common">Kibdelosporangium albatum</name>
    <dbReference type="NCBI Taxonomy" id="211114"/>
    <lineage>
        <taxon>Bacteria</taxon>
        <taxon>Bacillati</taxon>
        <taxon>Actinomycetota</taxon>
        <taxon>Actinomycetes</taxon>
        <taxon>Pseudonocardiales</taxon>
        <taxon>Pseudonocardiaceae</taxon>
        <taxon>Allokutzneria</taxon>
    </lineage>
</organism>
<protein>
    <recommendedName>
        <fullName evidence="6">Lipoprotein</fullName>
    </recommendedName>
</protein>
<name>A0A1G9YUL8_ALLAB</name>
<keyword evidence="4" id="KW-0564">Palmitate</keyword>
<sequence>MRRIRTLAAAALVTASALVLAACGGADPAKDPNAAIRVGVSPVPHAEILRYVADNLAKDKGIKVDVVEINDYVTPNTALAEGQLEANYFQHKPYLDEFTGARNIKLQPVGAVHIEPLAVFSKKVKKIEELPQGAKVALPNDPSNLARSLNLLASTGLIKLKPGTEAKATKQDVAENPKRVELLETEAAQLPRSLDDADAAVVNGNYQLEAKLDLKTALAVEKAEGNAYANLLVTRPELAEDKRVKALAELLRSQQVRDYIGKTFPGGVIPA</sequence>
<accession>A0A1G9YUL8</accession>
<feature type="signal peptide" evidence="8">
    <location>
        <begin position="1"/>
        <end position="21"/>
    </location>
</feature>
<keyword evidence="2 8" id="KW-0732">Signal</keyword>
<evidence type="ECO:0000256" key="4">
    <source>
        <dbReference type="ARBA" id="ARBA00023139"/>
    </source>
</evidence>
<dbReference type="Pfam" id="PF03180">
    <property type="entry name" value="Lipoprotein_9"/>
    <property type="match status" value="1"/>
</dbReference>
<dbReference type="AlphaFoldDB" id="A0A1G9YUL8"/>
<comment type="subcellular location">
    <subcellularLocation>
        <location evidence="1">Membrane</location>
        <topology evidence="1">Lipid-anchor</topology>
    </subcellularLocation>
</comment>
<dbReference type="EMBL" id="LT629701">
    <property type="protein sequence ID" value="SDN12056.1"/>
    <property type="molecule type" value="Genomic_DNA"/>
</dbReference>
<dbReference type="Gene3D" id="3.40.190.10">
    <property type="entry name" value="Periplasmic binding protein-like II"/>
    <property type="match status" value="2"/>
</dbReference>
<comment type="similarity">
    <text evidence="6">Belongs to the nlpA lipoprotein family.</text>
</comment>
<dbReference type="STRING" id="211114.SAMN04489726_5021"/>
<evidence type="ECO:0000256" key="6">
    <source>
        <dbReference type="PIRNR" id="PIRNR002854"/>
    </source>
</evidence>
<keyword evidence="10" id="KW-1185">Reference proteome</keyword>
<dbReference type="SUPFAM" id="SSF53850">
    <property type="entry name" value="Periplasmic binding protein-like II"/>
    <property type="match status" value="1"/>
</dbReference>
<dbReference type="PIRSF" id="PIRSF002854">
    <property type="entry name" value="MetQ"/>
    <property type="match status" value="1"/>
</dbReference>
<evidence type="ECO:0000256" key="5">
    <source>
        <dbReference type="ARBA" id="ARBA00023288"/>
    </source>
</evidence>
<feature type="lipid moiety-binding region" description="S-diacylglycerol cysteine" evidence="7">
    <location>
        <position position="23"/>
    </location>
</feature>
<evidence type="ECO:0000313" key="9">
    <source>
        <dbReference type="EMBL" id="SDN12056.1"/>
    </source>
</evidence>
<dbReference type="RefSeq" id="WP_030427517.1">
    <property type="nucleotide sequence ID" value="NZ_JOEF01000002.1"/>
</dbReference>
<evidence type="ECO:0000256" key="7">
    <source>
        <dbReference type="PIRSR" id="PIRSR002854-1"/>
    </source>
</evidence>
<dbReference type="OrthoDB" id="9812878at2"/>
<evidence type="ECO:0000256" key="2">
    <source>
        <dbReference type="ARBA" id="ARBA00022729"/>
    </source>
</evidence>